<proteinExistence type="predicted"/>
<reference evidence="2" key="1">
    <citation type="submission" date="2023-01" db="EMBL/GenBank/DDBJ databases">
        <title>Genome assembly of the deep-sea coral Lophelia pertusa.</title>
        <authorList>
            <person name="Herrera S."/>
            <person name="Cordes E."/>
        </authorList>
    </citation>
    <scope>NUCLEOTIDE SEQUENCE</scope>
    <source>
        <strain evidence="2">USNM1676648</strain>
        <tissue evidence="2">Polyp</tissue>
    </source>
</reference>
<dbReference type="InterPro" id="IPR029034">
    <property type="entry name" value="Cystine-knot_cytokine"/>
</dbReference>
<accession>A0A9W9YYK7</accession>
<feature type="signal peptide" evidence="1">
    <location>
        <begin position="1"/>
        <end position="24"/>
    </location>
</feature>
<dbReference type="EMBL" id="MU826842">
    <property type="protein sequence ID" value="KAJ7371797.1"/>
    <property type="molecule type" value="Genomic_DNA"/>
</dbReference>
<protein>
    <recommendedName>
        <fullName evidence="4">Secreted protein</fullName>
    </recommendedName>
</protein>
<comment type="caution">
    <text evidence="2">The sequence shown here is derived from an EMBL/GenBank/DDBJ whole genome shotgun (WGS) entry which is preliminary data.</text>
</comment>
<dbReference type="Proteomes" id="UP001163046">
    <property type="component" value="Unassembled WGS sequence"/>
</dbReference>
<gene>
    <name evidence="2" type="ORF">OS493_023138</name>
</gene>
<sequence length="144" mass="16884">MLSSIIKISWKVIVVLYIARIIHSAPCSETMVTPRKVVERVSKSGWLLVKGSLDVQPRQRRNQTKSGYCSWTVEFDENVKRKPRFLSKAVCTDCPRYCKPVYFDHRVLVKDCAATFRTHKERLDVWKWEKVTLPVAFVYNYKSL</sequence>
<evidence type="ECO:0000256" key="1">
    <source>
        <dbReference type="SAM" id="SignalP"/>
    </source>
</evidence>
<dbReference type="SUPFAM" id="SSF57501">
    <property type="entry name" value="Cystine-knot cytokines"/>
    <property type="match status" value="1"/>
</dbReference>
<dbReference type="AlphaFoldDB" id="A0A9W9YYK7"/>
<feature type="chain" id="PRO_5040847329" description="Secreted protein" evidence="1">
    <location>
        <begin position="25"/>
        <end position="144"/>
    </location>
</feature>
<evidence type="ECO:0008006" key="4">
    <source>
        <dbReference type="Google" id="ProtNLM"/>
    </source>
</evidence>
<keyword evidence="1" id="KW-0732">Signal</keyword>
<evidence type="ECO:0000313" key="2">
    <source>
        <dbReference type="EMBL" id="KAJ7371797.1"/>
    </source>
</evidence>
<organism evidence="2 3">
    <name type="scientific">Desmophyllum pertusum</name>
    <dbReference type="NCBI Taxonomy" id="174260"/>
    <lineage>
        <taxon>Eukaryota</taxon>
        <taxon>Metazoa</taxon>
        <taxon>Cnidaria</taxon>
        <taxon>Anthozoa</taxon>
        <taxon>Hexacorallia</taxon>
        <taxon>Scleractinia</taxon>
        <taxon>Caryophylliina</taxon>
        <taxon>Caryophylliidae</taxon>
        <taxon>Desmophyllum</taxon>
    </lineage>
</organism>
<keyword evidence="3" id="KW-1185">Reference proteome</keyword>
<dbReference type="OrthoDB" id="5944954at2759"/>
<evidence type="ECO:0000313" key="3">
    <source>
        <dbReference type="Proteomes" id="UP001163046"/>
    </source>
</evidence>
<name>A0A9W9YYK7_9CNID</name>